<reference evidence="2" key="1">
    <citation type="submission" date="2022-11" db="UniProtKB">
        <authorList>
            <consortium name="WormBaseParasite"/>
        </authorList>
    </citation>
    <scope>IDENTIFICATION</scope>
</reference>
<dbReference type="AlphaFoldDB" id="A0A915HJ66"/>
<evidence type="ECO:0000313" key="1">
    <source>
        <dbReference type="Proteomes" id="UP000887565"/>
    </source>
</evidence>
<accession>A0A915HJ66</accession>
<proteinExistence type="predicted"/>
<dbReference type="Proteomes" id="UP000887565">
    <property type="component" value="Unplaced"/>
</dbReference>
<organism evidence="1 2">
    <name type="scientific">Romanomermis culicivorax</name>
    <name type="common">Nematode worm</name>
    <dbReference type="NCBI Taxonomy" id="13658"/>
    <lineage>
        <taxon>Eukaryota</taxon>
        <taxon>Metazoa</taxon>
        <taxon>Ecdysozoa</taxon>
        <taxon>Nematoda</taxon>
        <taxon>Enoplea</taxon>
        <taxon>Dorylaimia</taxon>
        <taxon>Mermithida</taxon>
        <taxon>Mermithoidea</taxon>
        <taxon>Mermithidae</taxon>
        <taxon>Romanomermis</taxon>
    </lineage>
</organism>
<name>A0A915HJ66_ROMCU</name>
<protein>
    <submittedName>
        <fullName evidence="2">Uncharacterized protein</fullName>
    </submittedName>
</protein>
<evidence type="ECO:0000313" key="2">
    <source>
        <dbReference type="WBParaSite" id="nRc.2.0.1.t02033-RA"/>
    </source>
</evidence>
<dbReference type="WBParaSite" id="nRc.2.0.1.t02033-RA">
    <property type="protein sequence ID" value="nRc.2.0.1.t02033-RA"/>
    <property type="gene ID" value="nRc.2.0.1.g02033"/>
</dbReference>
<keyword evidence="1" id="KW-1185">Reference proteome</keyword>
<sequence length="102" mass="12252">MIIINNNDTEYIFIQPRIDQYHVIHKRFAPKFNQDTVCMFDAEKDPYKNLRLRQDRLSILNHNNKPIIVELALFVDEKLWRHFSELYASQADQELKTFIVAT</sequence>